<keyword evidence="6" id="KW-1185">Reference proteome</keyword>
<feature type="repeat" description="ANK" evidence="3">
    <location>
        <begin position="1185"/>
        <end position="1217"/>
    </location>
</feature>
<feature type="compositionally biased region" description="Polar residues" evidence="4">
    <location>
        <begin position="458"/>
        <end position="467"/>
    </location>
</feature>
<dbReference type="SUPFAM" id="SSF48403">
    <property type="entry name" value="Ankyrin repeat"/>
    <property type="match status" value="2"/>
</dbReference>
<feature type="region of interest" description="Disordered" evidence="4">
    <location>
        <begin position="601"/>
        <end position="634"/>
    </location>
</feature>
<dbReference type="InterPro" id="IPR036770">
    <property type="entry name" value="Ankyrin_rpt-contain_sf"/>
</dbReference>
<feature type="repeat" description="ANK" evidence="3">
    <location>
        <begin position="842"/>
        <end position="874"/>
    </location>
</feature>
<comment type="caution">
    <text evidence="5">The sequence shown here is derived from an EMBL/GenBank/DDBJ whole genome shotgun (WGS) entry which is preliminary data.</text>
</comment>
<feature type="region of interest" description="Disordered" evidence="4">
    <location>
        <begin position="217"/>
        <end position="263"/>
    </location>
</feature>
<evidence type="ECO:0000256" key="2">
    <source>
        <dbReference type="ARBA" id="ARBA00023043"/>
    </source>
</evidence>
<protein>
    <recommendedName>
        <fullName evidence="7">Ankyrin repeat protein</fullName>
    </recommendedName>
</protein>
<dbReference type="InterPro" id="IPR002110">
    <property type="entry name" value="Ankyrin_rpt"/>
</dbReference>
<dbReference type="PANTHER" id="PTHR24123:SF33">
    <property type="entry name" value="PROTEIN HOS4"/>
    <property type="match status" value="1"/>
</dbReference>
<dbReference type="EMBL" id="CAJPDT010000140">
    <property type="protein sequence ID" value="CAF9941055.1"/>
    <property type="molecule type" value="Genomic_DNA"/>
</dbReference>
<organism evidence="5 6">
    <name type="scientific">Imshaugia aleurites</name>
    <dbReference type="NCBI Taxonomy" id="172621"/>
    <lineage>
        <taxon>Eukaryota</taxon>
        <taxon>Fungi</taxon>
        <taxon>Dikarya</taxon>
        <taxon>Ascomycota</taxon>
        <taxon>Pezizomycotina</taxon>
        <taxon>Lecanoromycetes</taxon>
        <taxon>OSLEUM clade</taxon>
        <taxon>Lecanoromycetidae</taxon>
        <taxon>Lecanorales</taxon>
        <taxon>Lecanorineae</taxon>
        <taxon>Parmeliaceae</taxon>
        <taxon>Imshaugia</taxon>
    </lineage>
</organism>
<feature type="region of interest" description="Disordered" evidence="4">
    <location>
        <begin position="666"/>
        <end position="730"/>
    </location>
</feature>
<feature type="region of interest" description="Disordered" evidence="4">
    <location>
        <begin position="1339"/>
        <end position="1359"/>
    </location>
</feature>
<evidence type="ECO:0008006" key="7">
    <source>
        <dbReference type="Google" id="ProtNLM"/>
    </source>
</evidence>
<accession>A0A8H3J5J7</accession>
<feature type="repeat" description="ANK" evidence="3">
    <location>
        <begin position="1069"/>
        <end position="1097"/>
    </location>
</feature>
<feature type="region of interest" description="Disordered" evidence="4">
    <location>
        <begin position="292"/>
        <end position="322"/>
    </location>
</feature>
<evidence type="ECO:0000256" key="3">
    <source>
        <dbReference type="PROSITE-ProRule" id="PRU00023"/>
    </source>
</evidence>
<dbReference type="PROSITE" id="PS50297">
    <property type="entry name" value="ANK_REP_REGION"/>
    <property type="match status" value="6"/>
</dbReference>
<dbReference type="InterPro" id="IPR051165">
    <property type="entry name" value="Multifunctional_ANK_Repeat"/>
</dbReference>
<feature type="compositionally biased region" description="Polar residues" evidence="4">
    <location>
        <begin position="555"/>
        <end position="579"/>
    </location>
</feature>
<dbReference type="SMART" id="SM00248">
    <property type="entry name" value="ANK"/>
    <property type="match status" value="10"/>
</dbReference>
<feature type="compositionally biased region" description="Basic and acidic residues" evidence="4">
    <location>
        <begin position="307"/>
        <end position="322"/>
    </location>
</feature>
<keyword evidence="2 3" id="KW-0040">ANK repeat</keyword>
<dbReference type="PROSITE" id="PS50088">
    <property type="entry name" value="ANK_REPEAT"/>
    <property type="match status" value="9"/>
</dbReference>
<dbReference type="Pfam" id="PF12796">
    <property type="entry name" value="Ank_2"/>
    <property type="match status" value="3"/>
</dbReference>
<proteinExistence type="predicted"/>
<feature type="region of interest" description="Disordered" evidence="4">
    <location>
        <begin position="505"/>
        <end position="589"/>
    </location>
</feature>
<feature type="repeat" description="ANK" evidence="3">
    <location>
        <begin position="1118"/>
        <end position="1150"/>
    </location>
</feature>
<feature type="region of interest" description="Disordered" evidence="4">
    <location>
        <begin position="1207"/>
        <end position="1231"/>
    </location>
</feature>
<evidence type="ECO:0000313" key="6">
    <source>
        <dbReference type="Proteomes" id="UP000664534"/>
    </source>
</evidence>
<dbReference type="Proteomes" id="UP000664534">
    <property type="component" value="Unassembled WGS sequence"/>
</dbReference>
<feature type="region of interest" description="Disordered" evidence="4">
    <location>
        <begin position="776"/>
        <end position="797"/>
    </location>
</feature>
<dbReference type="Gene3D" id="1.25.40.20">
    <property type="entry name" value="Ankyrin repeat-containing domain"/>
    <property type="match status" value="2"/>
</dbReference>
<feature type="repeat" description="ANK" evidence="3">
    <location>
        <begin position="875"/>
        <end position="898"/>
    </location>
</feature>
<dbReference type="PANTHER" id="PTHR24123">
    <property type="entry name" value="ANKYRIN REPEAT-CONTAINING"/>
    <property type="match status" value="1"/>
</dbReference>
<evidence type="ECO:0000313" key="5">
    <source>
        <dbReference type="EMBL" id="CAF9941055.1"/>
    </source>
</evidence>
<reference evidence="5" key="1">
    <citation type="submission" date="2021-03" db="EMBL/GenBank/DDBJ databases">
        <authorList>
            <person name="Tagirdzhanova G."/>
        </authorList>
    </citation>
    <scope>NUCLEOTIDE SEQUENCE</scope>
</reference>
<feature type="repeat" description="ANK" evidence="3">
    <location>
        <begin position="937"/>
        <end position="969"/>
    </location>
</feature>
<dbReference type="OrthoDB" id="5817230at2759"/>
<dbReference type="Pfam" id="PF00023">
    <property type="entry name" value="Ank"/>
    <property type="match status" value="1"/>
</dbReference>
<name>A0A8H3J5J7_9LECA</name>
<keyword evidence="1" id="KW-0677">Repeat</keyword>
<feature type="repeat" description="ANK" evidence="3">
    <location>
        <begin position="1151"/>
        <end position="1183"/>
    </location>
</feature>
<sequence>MEVIGGLSSILQIIDSVTRVAKRLNEVRESYNNVALNTTLVASQLSTIRAALEALYEWRASDRDSTAPSRQLDKDLGMSLSCCAILISVIDGKLDDSGYMPGLKQKIKYLWLEDILKDYISNLEGQVRALQLLLTIFQCRTATEKRQKLANEESRTIMEQVRVETASLALDNMDLQDAASVLSLDPSVTLDIDSILMRSPAYKRVYGNARLRTSPVVSASPIKNDKEAIAQAPTPDPDETLQSPSLPPRGTRKPLPQSRGRINVWDYYPGEEEGDYNVDAKAATDSTDVFELPVETPGSRAASQSKEGSRKEQDIPSQREEIATKSVDKEAEMTGVEILTDHVSETEPLSMQTKAIVATALPPAVEDAEQVSALEGFMNQLSLAFDEKSPSQDGGCDCGLLYGTAMPLEIEESHTVAIATDAAAQPVSRNGSKDSRRHSKPHSRDLGLNLGGRRSSRETQIQRPMSTHSSLYECSILAVRKEQSTRTSSPYSCVSCRDIDATDPVSKNERLEAETPDLIHSIPEPDSGSTDVQTAAPDRLDGSQESPVTAGADTANESRSQSQPSTVVLPSPLNGTTGKQHTHDGDLETCLPAPVENLARSKSELGRIETSRPTAGLGLRHDNETPEMSDPPLQVSEELPMSMLPPKPAAAAKSLPFSNSPALVFLSSSKPRNPESEQSTLSSERGSSAHDGTSTVSSSDMPEDSTILSLQQSTSNTAATSINTHAPGLDRDQARSDLRSLQNELAAAKVRGDGSAVQDALQRSIEVIRRRYLARSPADDNDAPAKSPGPRLGKARSNLMRFPSLPGSTKGVALGDFAASGNTISVQKILKEKVNVDSRSENFKTPLMRAAMNGHIECMKVLKQSGADEVAVDAKGKTVLHMAVASNQLAVVKWLLENYPPPRPESLRHRPSILFRATDAVKGVWSQKNLRETSDAEGSKPLHVAAELDRGGMVKTLVAARVDIESKDNWGRTPFHRTITSKRRDLFDTFLRIGADIAAVDAKSVSALHLAAQAGQVDMIETLLANGARPWEFDADGDQPTRSAVRGGNPFAIEALVTERPDLDRRTKSGETLLHLACLKKDLEIARYLLTKLVDVNPWAAPTSSVSQVLSHTRIKGSSMTPLHYACCTHDFEMALLLLDHEALVNAPTPEGATALMMAVETEDTNLANLLLQRGAKVNAKIPGSLVTALHLAARRGDLETVQQLCRHRADDSARRASSSSYGRSPLEECAKCPDKKKGQAVERYLRTVVTNRLNTTLRAHAARNAQAGGPQPYQQSHNPSGAQIPAFANPVGYAPWAGAQRGYSANQEYMAQQLQAQNPQYYHPDFAVPDDSLPVYQPGPATPARLAAQAPVHREKYA</sequence>
<gene>
    <name evidence="5" type="ORF">IMSHALPRED_002409</name>
</gene>
<evidence type="ECO:0000256" key="1">
    <source>
        <dbReference type="ARBA" id="ARBA00022737"/>
    </source>
</evidence>
<feature type="compositionally biased region" description="Low complexity" evidence="4">
    <location>
        <begin position="709"/>
        <end position="724"/>
    </location>
</feature>
<feature type="repeat" description="ANK" evidence="3">
    <location>
        <begin position="1003"/>
        <end position="1035"/>
    </location>
</feature>
<feature type="region of interest" description="Disordered" evidence="4">
    <location>
        <begin position="420"/>
        <end position="467"/>
    </location>
</feature>
<feature type="compositionally biased region" description="Basic and acidic residues" evidence="4">
    <location>
        <begin position="601"/>
        <end position="610"/>
    </location>
</feature>
<feature type="repeat" description="ANK" evidence="3">
    <location>
        <begin position="970"/>
        <end position="1002"/>
    </location>
</feature>
<feature type="compositionally biased region" description="Polar residues" evidence="4">
    <location>
        <begin position="666"/>
        <end position="700"/>
    </location>
</feature>
<evidence type="ECO:0000256" key="4">
    <source>
        <dbReference type="SAM" id="MobiDB-lite"/>
    </source>
</evidence>